<comment type="caution">
    <text evidence="1">The sequence shown here is derived from an EMBL/GenBank/DDBJ whole genome shotgun (WGS) entry which is preliminary data.</text>
</comment>
<dbReference type="AlphaFoldDB" id="A0A8X6UDB1"/>
<proteinExistence type="predicted"/>
<dbReference type="Proteomes" id="UP000887013">
    <property type="component" value="Unassembled WGS sequence"/>
</dbReference>
<organism evidence="1 2">
    <name type="scientific">Nephila pilipes</name>
    <name type="common">Giant wood spider</name>
    <name type="synonym">Nephila maculata</name>
    <dbReference type="NCBI Taxonomy" id="299642"/>
    <lineage>
        <taxon>Eukaryota</taxon>
        <taxon>Metazoa</taxon>
        <taxon>Ecdysozoa</taxon>
        <taxon>Arthropoda</taxon>
        <taxon>Chelicerata</taxon>
        <taxon>Arachnida</taxon>
        <taxon>Araneae</taxon>
        <taxon>Araneomorphae</taxon>
        <taxon>Entelegynae</taxon>
        <taxon>Araneoidea</taxon>
        <taxon>Nephilidae</taxon>
        <taxon>Nephila</taxon>
    </lineage>
</organism>
<sequence length="82" mass="9437">MQFRAFQNSLPTLSPWKRLTIVTLNHGKEDMAPCPYCNLNECHPWLATQGLSTLLHFPINPIHHIEHNFGNPIPTHILSRTK</sequence>
<gene>
    <name evidence="1" type="ORF">NPIL_478961</name>
</gene>
<evidence type="ECO:0000313" key="1">
    <source>
        <dbReference type="EMBL" id="GFU03162.1"/>
    </source>
</evidence>
<keyword evidence="2" id="KW-1185">Reference proteome</keyword>
<name>A0A8X6UDB1_NEPPI</name>
<reference evidence="1" key="1">
    <citation type="submission" date="2020-08" db="EMBL/GenBank/DDBJ databases">
        <title>Multicomponent nature underlies the extraordinary mechanical properties of spider dragline silk.</title>
        <authorList>
            <person name="Kono N."/>
            <person name="Nakamura H."/>
            <person name="Mori M."/>
            <person name="Yoshida Y."/>
            <person name="Ohtoshi R."/>
            <person name="Malay A.D."/>
            <person name="Moran D.A.P."/>
            <person name="Tomita M."/>
            <person name="Numata K."/>
            <person name="Arakawa K."/>
        </authorList>
    </citation>
    <scope>NUCLEOTIDE SEQUENCE</scope>
</reference>
<protein>
    <submittedName>
        <fullName evidence="1">Uncharacterized protein</fullName>
    </submittedName>
</protein>
<accession>A0A8X6UDB1</accession>
<evidence type="ECO:0000313" key="2">
    <source>
        <dbReference type="Proteomes" id="UP000887013"/>
    </source>
</evidence>
<dbReference type="EMBL" id="BMAW01076797">
    <property type="protein sequence ID" value="GFU03162.1"/>
    <property type="molecule type" value="Genomic_DNA"/>
</dbReference>